<dbReference type="InterPro" id="IPR037165">
    <property type="entry name" value="AldOxase/xan_DH_Mopterin-bd_sf"/>
</dbReference>
<dbReference type="GO" id="GO:0005506">
    <property type="term" value="F:iron ion binding"/>
    <property type="evidence" value="ECO:0007669"/>
    <property type="project" value="InterPro"/>
</dbReference>
<dbReference type="Gene3D" id="3.30.365.10">
    <property type="entry name" value="Aldehyde oxidase/xanthine dehydrogenase, molybdopterin binding domain"/>
    <property type="match status" value="4"/>
</dbReference>
<proteinExistence type="predicted"/>
<gene>
    <name evidence="4" type="primary">kdhC</name>
    <name evidence="4" type="ORF">XINFAN_01344</name>
</gene>
<dbReference type="Gene3D" id="3.90.1170.50">
    <property type="entry name" value="Aldehyde oxidase/xanthine dehydrogenase, a/b hammerhead"/>
    <property type="match status" value="1"/>
</dbReference>
<dbReference type="SMART" id="SM01008">
    <property type="entry name" value="Ald_Xan_dh_C"/>
    <property type="match status" value="1"/>
</dbReference>
<dbReference type="EC" id="1.5.99.14" evidence="4"/>
<evidence type="ECO:0000256" key="2">
    <source>
        <dbReference type="ARBA" id="ARBA00023002"/>
    </source>
</evidence>
<evidence type="ECO:0000313" key="4">
    <source>
        <dbReference type="EMBL" id="VDC24963.1"/>
    </source>
</evidence>
<keyword evidence="2 4" id="KW-0560">Oxidoreductase</keyword>
<reference evidence="4 5" key="1">
    <citation type="submission" date="2018-11" db="EMBL/GenBank/DDBJ databases">
        <authorList>
            <person name="Criscuolo A."/>
        </authorList>
    </citation>
    <scope>NUCLEOTIDE SEQUENCE [LARGE SCALE GENOMIC DNA]</scope>
    <source>
        <strain evidence="4">ACIP111625</strain>
    </source>
</reference>
<name>A0A3P5WNA7_9RHOB</name>
<keyword evidence="5" id="KW-1185">Reference proteome</keyword>
<dbReference type="PANTHER" id="PTHR11908:SF132">
    <property type="entry name" value="ALDEHYDE OXIDASE 1-RELATED"/>
    <property type="match status" value="1"/>
</dbReference>
<dbReference type="PANTHER" id="PTHR11908">
    <property type="entry name" value="XANTHINE DEHYDROGENASE"/>
    <property type="match status" value="1"/>
</dbReference>
<dbReference type="EMBL" id="UXAW01000051">
    <property type="protein sequence ID" value="VDC24963.1"/>
    <property type="molecule type" value="Genomic_DNA"/>
</dbReference>
<dbReference type="Pfam" id="PF01315">
    <property type="entry name" value="Ald_Xan_dh_C"/>
    <property type="match status" value="1"/>
</dbReference>
<keyword evidence="1" id="KW-0500">Molybdenum</keyword>
<dbReference type="Pfam" id="PF20256">
    <property type="entry name" value="MoCoBD_2"/>
    <property type="match status" value="1"/>
</dbReference>
<feature type="domain" description="Aldehyde oxidase/xanthine dehydrogenase a/b hammerhead" evidence="3">
    <location>
        <begin position="23"/>
        <end position="137"/>
    </location>
</feature>
<sequence>MTENAPNLIGQSVARIEDPELLTGKGTFAADFNRAGQIHMRVLRSPVAFGRLGGIDTAEARALPGVIAVWTAEDIADLPQIDFRMTKVQGLGPYRQWCLARDYVRYVGDPIAVVFAETAFLAEDACDLIFPEIGELDPQLDPLDDPSPYMPETMPGVLSEPAVLRKGSGDVEAVFAHAAEVVELELSVGRHSGIPLETRGALGVYDRDSDTITMYGAAKVPHYNRGAIADMLRLPVERVHLSEGHVGGGFGPRGELYPEDVLVCYACRRLGRPVKWIEDRREHFLSTNHSRDQHYRLKAAIDERGVIQALDAEFFTDQGAYVRTHGATVSDLAAALLPGPYLIPAYRVAGHIRLTNKTPCGTYRAPGRYESSFARERLIDAIAARKGLDPFEIRARNLIPEDRIPFDRGIDALGTHVVYDSGKYHDLLARLRAALDWDALSARVAARRAEGERIGLGIGYFVEKSGLGPDDKVRLHFYPDGLICIVTGVANIGQGVETAMAQICGGTLGLPMAGISILHGQTRLIDEGRGAFATRVTVMTGSAVKLASEALLDQALDLAAGRFGLPREELRYRAGRIWHEGGASVTLCELAAEYGGEDGLVAEGIFRSDHMTYPYGIHFAQVKLDPGTGGVQIERYMVAFDVGRAINPMLVEGQITGAVAQGIGGALYEEFVYDAAGQPLVTSFADYLMPTAMEIPPIETLIREDAPSPLNPLGVKGAGEGGITAAGAAIASAVEDAIGRPGVVDRLPLTPERVAGWLRG</sequence>
<dbReference type="SUPFAM" id="SSF54665">
    <property type="entry name" value="CO dehydrogenase molybdoprotein N-domain-like"/>
    <property type="match status" value="1"/>
</dbReference>
<dbReference type="Pfam" id="PF02738">
    <property type="entry name" value="MoCoBD_1"/>
    <property type="match status" value="1"/>
</dbReference>
<protein>
    <submittedName>
        <fullName evidence="4">6-hydroxypseudooxynicotine dehydrogenase complex subunit gamma</fullName>
        <ecNumber evidence="4">1.5.99.14</ecNumber>
    </submittedName>
</protein>
<dbReference type="OrthoDB" id="9763985at2"/>
<dbReference type="InterPro" id="IPR036856">
    <property type="entry name" value="Ald_Oxase/Xan_DH_a/b_sf"/>
</dbReference>
<dbReference type="InterPro" id="IPR000674">
    <property type="entry name" value="Ald_Oxase/Xan_DH_a/b"/>
</dbReference>
<dbReference type="InterPro" id="IPR016208">
    <property type="entry name" value="Ald_Oxase/xanthine_DH-like"/>
</dbReference>
<organism evidence="4 5">
    <name type="scientific">Pseudogemmobacter humi</name>
    <dbReference type="NCBI Taxonomy" id="2483812"/>
    <lineage>
        <taxon>Bacteria</taxon>
        <taxon>Pseudomonadati</taxon>
        <taxon>Pseudomonadota</taxon>
        <taxon>Alphaproteobacteria</taxon>
        <taxon>Rhodobacterales</taxon>
        <taxon>Paracoccaceae</taxon>
        <taxon>Pseudogemmobacter</taxon>
    </lineage>
</organism>
<dbReference type="Proteomes" id="UP000277498">
    <property type="component" value="Unassembled WGS sequence"/>
</dbReference>
<dbReference type="RefSeq" id="WP_124085761.1">
    <property type="nucleotide sequence ID" value="NZ_UXAW01000051.1"/>
</dbReference>
<accession>A0A3P5WNA7</accession>
<evidence type="ECO:0000256" key="1">
    <source>
        <dbReference type="ARBA" id="ARBA00022505"/>
    </source>
</evidence>
<dbReference type="InterPro" id="IPR046867">
    <property type="entry name" value="AldOxase/xan_DH_MoCoBD2"/>
</dbReference>
<dbReference type="InterPro" id="IPR008274">
    <property type="entry name" value="AldOxase/xan_DH_MoCoBD1"/>
</dbReference>
<dbReference type="GO" id="GO:0034909">
    <property type="term" value="F:6-hydroxypseudooxynicotine dehydrogenase activity"/>
    <property type="evidence" value="ECO:0007669"/>
    <property type="project" value="UniProtKB-EC"/>
</dbReference>
<dbReference type="AlphaFoldDB" id="A0A3P5WNA7"/>
<dbReference type="SUPFAM" id="SSF56003">
    <property type="entry name" value="Molybdenum cofactor-binding domain"/>
    <property type="match status" value="1"/>
</dbReference>
<evidence type="ECO:0000259" key="3">
    <source>
        <dbReference type="SMART" id="SM01008"/>
    </source>
</evidence>
<evidence type="ECO:0000313" key="5">
    <source>
        <dbReference type="Proteomes" id="UP000277498"/>
    </source>
</evidence>